<dbReference type="AlphaFoldDB" id="A0A9P4I8A3"/>
<dbReference type="InterPro" id="IPR057744">
    <property type="entry name" value="OTAase-like"/>
</dbReference>
<evidence type="ECO:0000313" key="3">
    <source>
        <dbReference type="EMBL" id="KAF2097041.1"/>
    </source>
</evidence>
<dbReference type="InterPro" id="IPR011059">
    <property type="entry name" value="Metal-dep_hydrolase_composite"/>
</dbReference>
<feature type="domain" description="Amidohydrolase-related" evidence="2">
    <location>
        <begin position="115"/>
        <end position="460"/>
    </location>
</feature>
<keyword evidence="3" id="KW-0378">Hydrolase</keyword>
<dbReference type="Proteomes" id="UP000799772">
    <property type="component" value="Unassembled WGS sequence"/>
</dbReference>
<dbReference type="SUPFAM" id="SSF51338">
    <property type="entry name" value="Composite domain of metallo-dependent hydrolases"/>
    <property type="match status" value="1"/>
</dbReference>
<evidence type="ECO:0000256" key="1">
    <source>
        <dbReference type="SAM" id="MobiDB-lite"/>
    </source>
</evidence>
<accession>A0A9P4I8A3</accession>
<dbReference type="Gene3D" id="3.20.20.140">
    <property type="entry name" value="Metal-dependent hydrolases"/>
    <property type="match status" value="1"/>
</dbReference>
<dbReference type="InterPro" id="IPR032466">
    <property type="entry name" value="Metal_Hydrolase"/>
</dbReference>
<proteinExistence type="predicted"/>
<reference evidence="3" key="1">
    <citation type="journal article" date="2020" name="Stud. Mycol.">
        <title>101 Dothideomycetes genomes: a test case for predicting lifestyles and emergence of pathogens.</title>
        <authorList>
            <person name="Haridas S."/>
            <person name="Albert R."/>
            <person name="Binder M."/>
            <person name="Bloem J."/>
            <person name="Labutti K."/>
            <person name="Salamov A."/>
            <person name="Andreopoulos B."/>
            <person name="Baker S."/>
            <person name="Barry K."/>
            <person name="Bills G."/>
            <person name="Bluhm B."/>
            <person name="Cannon C."/>
            <person name="Castanera R."/>
            <person name="Culley D."/>
            <person name="Daum C."/>
            <person name="Ezra D."/>
            <person name="Gonzalez J."/>
            <person name="Henrissat B."/>
            <person name="Kuo A."/>
            <person name="Liang C."/>
            <person name="Lipzen A."/>
            <person name="Lutzoni F."/>
            <person name="Magnuson J."/>
            <person name="Mondo S."/>
            <person name="Nolan M."/>
            <person name="Ohm R."/>
            <person name="Pangilinan J."/>
            <person name="Park H.-J."/>
            <person name="Ramirez L."/>
            <person name="Alfaro M."/>
            <person name="Sun H."/>
            <person name="Tritt A."/>
            <person name="Yoshinaga Y."/>
            <person name="Zwiers L.-H."/>
            <person name="Turgeon B."/>
            <person name="Goodwin S."/>
            <person name="Spatafora J."/>
            <person name="Crous P."/>
            <person name="Grigoriev I."/>
        </authorList>
    </citation>
    <scope>NUCLEOTIDE SEQUENCE</scope>
    <source>
        <strain evidence="3">CBS 133067</strain>
    </source>
</reference>
<dbReference type="SUPFAM" id="SSF51556">
    <property type="entry name" value="Metallo-dependent hydrolases"/>
    <property type="match status" value="1"/>
</dbReference>
<dbReference type="InterPro" id="IPR051781">
    <property type="entry name" value="Metallo-dep_Hydrolase"/>
</dbReference>
<dbReference type="Gene3D" id="2.30.40.10">
    <property type="entry name" value="Urease, subunit C, domain 1"/>
    <property type="match status" value="1"/>
</dbReference>
<keyword evidence="4" id="KW-1185">Reference proteome</keyword>
<dbReference type="PANTHER" id="PTHR43135:SF3">
    <property type="entry name" value="ALPHA-D-RIBOSE 1-METHYLPHOSPHONATE 5-TRIPHOSPHATE DIPHOSPHATASE"/>
    <property type="match status" value="1"/>
</dbReference>
<comment type="caution">
    <text evidence="3">The sequence shown here is derived from an EMBL/GenBank/DDBJ whole genome shotgun (WGS) entry which is preliminary data.</text>
</comment>
<evidence type="ECO:0000313" key="4">
    <source>
        <dbReference type="Proteomes" id="UP000799772"/>
    </source>
</evidence>
<dbReference type="Pfam" id="PF01979">
    <property type="entry name" value="Amidohydro_1"/>
    <property type="match status" value="1"/>
</dbReference>
<dbReference type="InterPro" id="IPR006680">
    <property type="entry name" value="Amidohydro-rel"/>
</dbReference>
<dbReference type="PANTHER" id="PTHR43135">
    <property type="entry name" value="ALPHA-D-RIBOSE 1-METHYLPHOSPHONATE 5-TRIPHOSPHATE DIPHOSPHATASE"/>
    <property type="match status" value="1"/>
</dbReference>
<sequence length="501" mass="55091">MAPARVVNTGVSWHQGPHSEPAEPYDGPPRNVEYIENLQLDPELQPKNYEIAGTHPDSKILFKDVNIIDSTGREPYTGDVLIEGERIVAVGEVKNKEALERNPKCRVFNGKGRTLMSGMGDSHTHFTWNGGDLATLGQLGVEEHVLLTMKSAQCFLDSGFTMCFGAASAKDRLDVVIRDAINAGDIPGPRYLANAKEIAKPQGELEPGITAFADGPDQMRETIRHHIEDIGADNIKLSMSGEEICETRSAEDCYYTDEETAACVDEAHKHKKRLCAHARARDSVTMCLKHGVDVIYHASHVDDEGMDMMEKLKHRTFVAPAINWLVATLFEAEAFGYTHDKAEKVGYGRELDIAVAGLREMHRRGVIVLPGGDYGFAWTPHGTYARDLEHFVNLLGFTPHESIIAATAGVAALMMRGHELGKIQPGYYGDCILVDGDPLKDISVLQDHDKLNIIVINGRVHKAGRKEYLTDGKAGLSVGVDSTKHLTSDFPEVKPAMQKAY</sequence>
<dbReference type="CDD" id="cd01299">
    <property type="entry name" value="Met_dep_hydrolase_A"/>
    <property type="match status" value="1"/>
</dbReference>
<evidence type="ECO:0000259" key="2">
    <source>
        <dbReference type="Pfam" id="PF01979"/>
    </source>
</evidence>
<organism evidence="3 4">
    <name type="scientific">Rhizodiscina lignyota</name>
    <dbReference type="NCBI Taxonomy" id="1504668"/>
    <lineage>
        <taxon>Eukaryota</taxon>
        <taxon>Fungi</taxon>
        <taxon>Dikarya</taxon>
        <taxon>Ascomycota</taxon>
        <taxon>Pezizomycotina</taxon>
        <taxon>Dothideomycetes</taxon>
        <taxon>Pleosporomycetidae</taxon>
        <taxon>Aulographales</taxon>
        <taxon>Rhizodiscinaceae</taxon>
        <taxon>Rhizodiscina</taxon>
    </lineage>
</organism>
<gene>
    <name evidence="3" type="ORF">NA57DRAFT_77294</name>
</gene>
<name>A0A9P4I8A3_9PEZI</name>
<dbReference type="OrthoDB" id="194468at2759"/>
<dbReference type="GO" id="GO:0016810">
    <property type="term" value="F:hydrolase activity, acting on carbon-nitrogen (but not peptide) bonds"/>
    <property type="evidence" value="ECO:0007669"/>
    <property type="project" value="InterPro"/>
</dbReference>
<feature type="region of interest" description="Disordered" evidence="1">
    <location>
        <begin position="1"/>
        <end position="27"/>
    </location>
</feature>
<dbReference type="EMBL" id="ML978128">
    <property type="protein sequence ID" value="KAF2097041.1"/>
    <property type="molecule type" value="Genomic_DNA"/>
</dbReference>
<protein>
    <submittedName>
        <fullName evidence="3">Composite domain of metallo-dependent hydrolase</fullName>
    </submittedName>
</protein>